<evidence type="ECO:0000313" key="3">
    <source>
        <dbReference type="Proteomes" id="UP000230233"/>
    </source>
</evidence>
<evidence type="ECO:0000256" key="1">
    <source>
        <dbReference type="SAM" id="Phobius"/>
    </source>
</evidence>
<protein>
    <submittedName>
        <fullName evidence="2">Uncharacterized protein</fullName>
    </submittedName>
</protein>
<keyword evidence="1" id="KW-0472">Membrane</keyword>
<sequence length="121" mass="14557">MFSLQVFENCVNFIQLNVSYVMKEMRAQKKNIQLMFYNNRPRTCFTKSYVALYRFLVFLLMLEIFLFITKKLTLLTMKAKSQIQYIVGVILAPFQKVLYRRRRLRHKRAILLFEASSIRDG</sequence>
<name>A0A2G5SF17_9PELO</name>
<keyword evidence="1" id="KW-0812">Transmembrane</keyword>
<gene>
    <name evidence="2" type="ORF">B9Z55_027659</name>
</gene>
<keyword evidence="1" id="KW-1133">Transmembrane helix</keyword>
<dbReference type="Proteomes" id="UP000230233">
    <property type="component" value="Unassembled WGS sequence"/>
</dbReference>
<feature type="transmembrane region" description="Helical" evidence="1">
    <location>
        <begin position="50"/>
        <end position="69"/>
    </location>
</feature>
<accession>A0A2G5SF17</accession>
<keyword evidence="3" id="KW-1185">Reference proteome</keyword>
<dbReference type="EMBL" id="PDUG01000012">
    <property type="protein sequence ID" value="PIC13542.1"/>
    <property type="molecule type" value="Genomic_DNA"/>
</dbReference>
<comment type="caution">
    <text evidence="2">The sequence shown here is derived from an EMBL/GenBank/DDBJ whole genome shotgun (WGS) entry which is preliminary data.</text>
</comment>
<reference evidence="3" key="1">
    <citation type="submission" date="2017-10" db="EMBL/GenBank/DDBJ databases">
        <title>Rapid genome shrinkage in a self-fertile nematode reveals novel sperm competition proteins.</title>
        <authorList>
            <person name="Yin D."/>
            <person name="Schwarz E.M."/>
            <person name="Thomas C.G."/>
            <person name="Felde R.L."/>
            <person name="Korf I.F."/>
            <person name="Cutter A.D."/>
            <person name="Schartner C.M."/>
            <person name="Ralston E.J."/>
            <person name="Meyer B.J."/>
            <person name="Haag E.S."/>
        </authorList>
    </citation>
    <scope>NUCLEOTIDE SEQUENCE [LARGE SCALE GENOMIC DNA]</scope>
    <source>
        <strain evidence="3">JU1422</strain>
    </source>
</reference>
<evidence type="ECO:0000313" key="2">
    <source>
        <dbReference type="EMBL" id="PIC13542.1"/>
    </source>
</evidence>
<feature type="transmembrane region" description="Helical" evidence="1">
    <location>
        <begin position="81"/>
        <end position="99"/>
    </location>
</feature>
<proteinExistence type="predicted"/>
<dbReference type="AlphaFoldDB" id="A0A2G5SF17"/>
<organism evidence="2 3">
    <name type="scientific">Caenorhabditis nigoni</name>
    <dbReference type="NCBI Taxonomy" id="1611254"/>
    <lineage>
        <taxon>Eukaryota</taxon>
        <taxon>Metazoa</taxon>
        <taxon>Ecdysozoa</taxon>
        <taxon>Nematoda</taxon>
        <taxon>Chromadorea</taxon>
        <taxon>Rhabditida</taxon>
        <taxon>Rhabditina</taxon>
        <taxon>Rhabditomorpha</taxon>
        <taxon>Rhabditoidea</taxon>
        <taxon>Rhabditidae</taxon>
        <taxon>Peloderinae</taxon>
        <taxon>Caenorhabditis</taxon>
    </lineage>
</organism>